<proteinExistence type="predicted"/>
<evidence type="ECO:0000313" key="2">
    <source>
        <dbReference type="Proteomes" id="UP000067444"/>
    </source>
</evidence>
<dbReference type="AlphaFoldDB" id="A0A0K0Y5E7"/>
<protein>
    <submittedName>
        <fullName evidence="1">Squalene/phytoene synthase</fullName>
    </submittedName>
</protein>
<dbReference type="SUPFAM" id="SSF48576">
    <property type="entry name" value="Terpenoid synthases"/>
    <property type="match status" value="1"/>
</dbReference>
<evidence type="ECO:0000313" key="1">
    <source>
        <dbReference type="EMBL" id="AKS46170.1"/>
    </source>
</evidence>
<accession>A0A0K0Y5E7</accession>
<dbReference type="InterPro" id="IPR008949">
    <property type="entry name" value="Isoprenoid_synthase_dom_sf"/>
</dbReference>
<dbReference type="InterPro" id="IPR002060">
    <property type="entry name" value="Squ/phyt_synthse"/>
</dbReference>
<sequence length="233" mass="25778">MAAMAAPVEARRVLFPLYAFNVEVSRAPWVTEEPMIAEMRLQWWRDALEEIASGGAVRRHEVTTPLTEVLDAEAASALDQVVAVRRWDIYKDPFEDAQHFVDYFRKGGAELMWQAARLLGAPDDMRLPVLNYGAAVSVSRYLAAVSALEESGRVPLINGTREGLVTLALNSAADAGSARNLRKRLPKLAHAALLEGWTAKPVLMQIASEPQRVADGTVGISQFRSKIRLLRWS</sequence>
<dbReference type="STRING" id="1458307.OSB_16210"/>
<reference evidence="1 2" key="1">
    <citation type="journal article" date="2015" name="Genome Announc.">
        <title>Closed Genome Sequence of Octadecabacter temperatus SB1, the First Mesophilic Species of the Genus Octadecabacter.</title>
        <authorList>
            <person name="Voget S."/>
            <person name="Billerbeck S."/>
            <person name="Simon M."/>
            <person name="Daniel R."/>
        </authorList>
    </citation>
    <scope>NUCLEOTIDE SEQUENCE [LARGE SCALE GENOMIC DNA]</scope>
    <source>
        <strain evidence="1 2">SB1</strain>
    </source>
</reference>
<dbReference type="Gene3D" id="1.10.600.10">
    <property type="entry name" value="Farnesyl Diphosphate Synthase"/>
    <property type="match status" value="1"/>
</dbReference>
<dbReference type="Pfam" id="PF00494">
    <property type="entry name" value="SQS_PSY"/>
    <property type="match status" value="1"/>
</dbReference>
<keyword evidence="2" id="KW-1185">Reference proteome</keyword>
<dbReference type="PATRIC" id="fig|1458307.3.peg.1635"/>
<gene>
    <name evidence="1" type="ORF">OSB_16210</name>
</gene>
<organism evidence="1 2">
    <name type="scientific">Octadecabacter temperatus</name>
    <dbReference type="NCBI Taxonomy" id="1458307"/>
    <lineage>
        <taxon>Bacteria</taxon>
        <taxon>Pseudomonadati</taxon>
        <taxon>Pseudomonadota</taxon>
        <taxon>Alphaproteobacteria</taxon>
        <taxon>Rhodobacterales</taxon>
        <taxon>Roseobacteraceae</taxon>
        <taxon>Octadecabacter</taxon>
    </lineage>
</organism>
<name>A0A0K0Y5E7_9RHOB</name>
<dbReference type="EMBL" id="CP012160">
    <property type="protein sequence ID" value="AKS46170.1"/>
    <property type="molecule type" value="Genomic_DNA"/>
</dbReference>
<dbReference type="Proteomes" id="UP000067444">
    <property type="component" value="Chromosome"/>
</dbReference>
<dbReference type="KEGG" id="otm:OSB_16210"/>